<dbReference type="SUPFAM" id="SSF47598">
    <property type="entry name" value="Ribbon-helix-helix"/>
    <property type="match status" value="1"/>
</dbReference>
<dbReference type="Proteomes" id="UP000444960">
    <property type="component" value="Unassembled WGS sequence"/>
</dbReference>
<reference evidence="4" key="1">
    <citation type="submission" date="2019-06" db="EMBL/GenBank/DDBJ databases">
        <title>Gordonia isolated from sludge of a wastewater treatment plant.</title>
        <authorList>
            <person name="Tamura T."/>
            <person name="Aoyama K."/>
            <person name="Kang Y."/>
            <person name="Saito S."/>
            <person name="Akiyama N."/>
            <person name="Yazawa K."/>
            <person name="Gonoi T."/>
            <person name="Mikami Y."/>
        </authorList>
    </citation>
    <scope>NUCLEOTIDE SEQUENCE [LARGE SCALE GENOMIC DNA]</scope>
    <source>
        <strain evidence="4">NBRC 107696</strain>
    </source>
</reference>
<comment type="caution">
    <text evidence="3">The sequence shown here is derived from an EMBL/GenBank/DDBJ whole genome shotgun (WGS) entry which is preliminary data.</text>
</comment>
<keyword evidence="4" id="KW-1185">Reference proteome</keyword>
<protein>
    <recommendedName>
        <fullName evidence="2">Antitoxin FitA-like ribbon-helix-helix domain-containing protein</fullName>
    </recommendedName>
</protein>
<dbReference type="RefSeq" id="WP_161897409.1">
    <property type="nucleotide sequence ID" value="NZ_BJOV01000005.1"/>
</dbReference>
<dbReference type="OrthoDB" id="7107936at2"/>
<feature type="domain" description="Antitoxin FitA-like ribbon-helix-helix" evidence="2">
    <location>
        <begin position="3"/>
        <end position="30"/>
    </location>
</feature>
<sequence>MTTITIRNVPDEVRNELAARAARAGKSLQEFMLGEVERLAERPSMEDLLMRVRERKREHSSPTSTDDILADLQADRR</sequence>
<gene>
    <name evidence="3" type="ORF">nbrc107696_44300</name>
</gene>
<dbReference type="AlphaFoldDB" id="A0A7I9VF67"/>
<proteinExistence type="predicted"/>
<evidence type="ECO:0000313" key="3">
    <source>
        <dbReference type="EMBL" id="GEE03984.1"/>
    </source>
</evidence>
<dbReference type="InterPro" id="IPR053853">
    <property type="entry name" value="FitA-like_RHH"/>
</dbReference>
<organism evidence="3 4">
    <name type="scientific">Gordonia spumicola</name>
    <dbReference type="NCBI Taxonomy" id="589161"/>
    <lineage>
        <taxon>Bacteria</taxon>
        <taxon>Bacillati</taxon>
        <taxon>Actinomycetota</taxon>
        <taxon>Actinomycetes</taxon>
        <taxon>Mycobacteriales</taxon>
        <taxon>Gordoniaceae</taxon>
        <taxon>Gordonia</taxon>
    </lineage>
</organism>
<accession>A0A7I9VF67</accession>
<name>A0A7I9VF67_9ACTN</name>
<dbReference type="Pfam" id="PF22513">
    <property type="entry name" value="FitA-like_RHH"/>
    <property type="match status" value="1"/>
</dbReference>
<evidence type="ECO:0000259" key="2">
    <source>
        <dbReference type="Pfam" id="PF22513"/>
    </source>
</evidence>
<dbReference type="GO" id="GO:0006355">
    <property type="term" value="P:regulation of DNA-templated transcription"/>
    <property type="evidence" value="ECO:0007669"/>
    <property type="project" value="InterPro"/>
</dbReference>
<evidence type="ECO:0000313" key="4">
    <source>
        <dbReference type="Proteomes" id="UP000444960"/>
    </source>
</evidence>
<feature type="region of interest" description="Disordered" evidence="1">
    <location>
        <begin position="54"/>
        <end position="77"/>
    </location>
</feature>
<evidence type="ECO:0000256" key="1">
    <source>
        <dbReference type="SAM" id="MobiDB-lite"/>
    </source>
</evidence>
<dbReference type="EMBL" id="BJOV01000005">
    <property type="protein sequence ID" value="GEE03984.1"/>
    <property type="molecule type" value="Genomic_DNA"/>
</dbReference>
<dbReference type="InterPro" id="IPR010985">
    <property type="entry name" value="Ribbon_hlx_hlx"/>
</dbReference>